<dbReference type="SMART" id="SM00233">
    <property type="entry name" value="PH"/>
    <property type="match status" value="1"/>
</dbReference>
<dbReference type="PROSITE" id="PS50004">
    <property type="entry name" value="C2"/>
    <property type="match status" value="1"/>
</dbReference>
<keyword evidence="2" id="KW-0963">Cytoplasm</keyword>
<dbReference type="Proteomes" id="UP000215335">
    <property type="component" value="Unassembled WGS sequence"/>
</dbReference>
<reference evidence="6 7" key="1">
    <citation type="journal article" date="2017" name="Curr. Biol.">
        <title>The Evolution of Venom by Co-option of Single-Copy Genes.</title>
        <authorList>
            <person name="Martinson E.O."/>
            <person name="Mrinalini"/>
            <person name="Kelkar Y.D."/>
            <person name="Chang C.H."/>
            <person name="Werren J.H."/>
        </authorList>
    </citation>
    <scope>NUCLEOTIDE SEQUENCE [LARGE SCALE GENOMIC DNA]</scope>
    <source>
        <strain evidence="6 7">Alberta</strain>
        <tissue evidence="6">Whole body</tissue>
    </source>
</reference>
<comment type="caution">
    <text evidence="6">The sequence shown here is derived from an EMBL/GenBank/DDBJ whole genome shotgun (WGS) entry which is preliminary data.</text>
</comment>
<feature type="compositionally biased region" description="Basic and acidic residues" evidence="3">
    <location>
        <begin position="1"/>
        <end position="12"/>
    </location>
</feature>
<evidence type="ECO:0000256" key="3">
    <source>
        <dbReference type="SAM" id="MobiDB-lite"/>
    </source>
</evidence>
<proteinExistence type="predicted"/>
<dbReference type="AlphaFoldDB" id="A0A232FCW5"/>
<dbReference type="Gene3D" id="1.20.900.10">
    <property type="entry name" value="Dbl homology (DH) domain"/>
    <property type="match status" value="1"/>
</dbReference>
<dbReference type="GO" id="GO:0005737">
    <property type="term" value="C:cytoplasm"/>
    <property type="evidence" value="ECO:0007669"/>
    <property type="project" value="UniProtKB-SubCell"/>
</dbReference>
<dbReference type="SMART" id="SM00325">
    <property type="entry name" value="RhoGEF"/>
    <property type="match status" value="1"/>
</dbReference>
<dbReference type="PANTHER" id="PTHR46006:SF6">
    <property type="entry name" value="INTERSECTIN-2 ISOFORM X1"/>
    <property type="match status" value="1"/>
</dbReference>
<sequence>MFAPIDDHDDPRCSTADEELDDIPNPRARLNQMAQHNQMTQHNQMAQLNQAVRFDAMERKRQEYIKELIVTEEAYIVDMQLVHEVFEKPLLASMVLTVDEVEKIFINWRDIIACNDNFLRTLRIRRDNSESGIVRMIGDILCESIPRMSAYVRFCSCQITAAVYLQRLTESMPAFVEVAQRCQQDPRTKGMPLSSFLIKPMQRITKYPLIIGKILEYTHPGHPDRQYLQEALAKAEEFCTQVNEGVREKENSDRLEWLQSHVACDGLEEQIVFNSLTNSLGPRKLIHFGILHKAKSGKELVGFLTNDFLLFAQPMKSIPSGQQFSFERNEHQKFKLYRRPIFLQALVLFNETEMNGSMSATSNGGSDSSTEHSRTLKLSDSKKAITLLAPSVSECSLWVRRITEARRQFAENEKCRLLRQRSIRRRPPKGLLRIVVEEAEDLVSINKGKCNAFCKVSMGSQEEQTIVVSGTDCPLWNTSMQFQVKDLHEDTLCITIFDKGYFSPDEFLGRAEVRVVDIVRDSTDACGPITKRIRLREVDRGDVVLKLDLRLFGSK</sequence>
<dbReference type="InterPro" id="IPR035892">
    <property type="entry name" value="C2_domain_sf"/>
</dbReference>
<dbReference type="Pfam" id="PF16652">
    <property type="entry name" value="PH_13"/>
    <property type="match status" value="1"/>
</dbReference>
<dbReference type="PANTHER" id="PTHR46006">
    <property type="entry name" value="RHO GUANINE NUCLEOTIDE EXCHANGE FACTOR AT 64C, ISOFORM A"/>
    <property type="match status" value="1"/>
</dbReference>
<protein>
    <recommendedName>
        <fullName evidence="8">DH domain-containing protein</fullName>
    </recommendedName>
</protein>
<feature type="domain" description="DH" evidence="5">
    <location>
        <begin position="60"/>
        <end position="245"/>
    </location>
</feature>
<dbReference type="Gene3D" id="2.30.29.30">
    <property type="entry name" value="Pleckstrin-homology domain (PH domain)/Phosphotyrosine-binding domain (PTB)"/>
    <property type="match status" value="1"/>
</dbReference>
<dbReference type="Gene3D" id="2.60.40.150">
    <property type="entry name" value="C2 domain"/>
    <property type="match status" value="1"/>
</dbReference>
<dbReference type="GO" id="GO:0035025">
    <property type="term" value="P:positive regulation of Rho protein signal transduction"/>
    <property type="evidence" value="ECO:0007669"/>
    <property type="project" value="TreeGrafter"/>
</dbReference>
<keyword evidence="7" id="KW-1185">Reference proteome</keyword>
<evidence type="ECO:0000313" key="7">
    <source>
        <dbReference type="Proteomes" id="UP000215335"/>
    </source>
</evidence>
<dbReference type="Pfam" id="PF00621">
    <property type="entry name" value="RhoGEF"/>
    <property type="match status" value="1"/>
</dbReference>
<accession>A0A232FCW5</accession>
<evidence type="ECO:0000256" key="2">
    <source>
        <dbReference type="ARBA" id="ARBA00022490"/>
    </source>
</evidence>
<evidence type="ECO:0000256" key="1">
    <source>
        <dbReference type="ARBA" id="ARBA00004496"/>
    </source>
</evidence>
<dbReference type="PROSITE" id="PS50010">
    <property type="entry name" value="DH_2"/>
    <property type="match status" value="1"/>
</dbReference>
<dbReference type="InterPro" id="IPR035899">
    <property type="entry name" value="DBL_dom_sf"/>
</dbReference>
<dbReference type="GO" id="GO:0005085">
    <property type="term" value="F:guanyl-nucleotide exchange factor activity"/>
    <property type="evidence" value="ECO:0007669"/>
    <property type="project" value="InterPro"/>
</dbReference>
<name>A0A232FCW5_9HYME</name>
<dbReference type="InterPro" id="IPR001849">
    <property type="entry name" value="PH_domain"/>
</dbReference>
<dbReference type="SUPFAM" id="SSF49562">
    <property type="entry name" value="C2 domain (Calcium/lipid-binding domain, CaLB)"/>
    <property type="match status" value="1"/>
</dbReference>
<dbReference type="Pfam" id="PF00168">
    <property type="entry name" value="C2"/>
    <property type="match status" value="1"/>
</dbReference>
<dbReference type="InterPro" id="IPR011993">
    <property type="entry name" value="PH-like_dom_sf"/>
</dbReference>
<dbReference type="SMART" id="SM00239">
    <property type="entry name" value="C2"/>
    <property type="match status" value="1"/>
</dbReference>
<dbReference type="EMBL" id="NNAY01000428">
    <property type="protein sequence ID" value="OXU28472.1"/>
    <property type="molecule type" value="Genomic_DNA"/>
</dbReference>
<evidence type="ECO:0000313" key="6">
    <source>
        <dbReference type="EMBL" id="OXU28472.1"/>
    </source>
</evidence>
<dbReference type="OrthoDB" id="207120at2759"/>
<dbReference type="SUPFAM" id="SSF50729">
    <property type="entry name" value="PH domain-like"/>
    <property type="match status" value="1"/>
</dbReference>
<organism evidence="6 7">
    <name type="scientific">Trichomalopsis sarcophagae</name>
    <dbReference type="NCBI Taxonomy" id="543379"/>
    <lineage>
        <taxon>Eukaryota</taxon>
        <taxon>Metazoa</taxon>
        <taxon>Ecdysozoa</taxon>
        <taxon>Arthropoda</taxon>
        <taxon>Hexapoda</taxon>
        <taxon>Insecta</taxon>
        <taxon>Pterygota</taxon>
        <taxon>Neoptera</taxon>
        <taxon>Endopterygota</taxon>
        <taxon>Hymenoptera</taxon>
        <taxon>Apocrita</taxon>
        <taxon>Proctotrupomorpha</taxon>
        <taxon>Chalcidoidea</taxon>
        <taxon>Pteromalidae</taxon>
        <taxon>Pteromalinae</taxon>
        <taxon>Trichomalopsis</taxon>
    </lineage>
</organism>
<feature type="region of interest" description="Disordered" evidence="3">
    <location>
        <begin position="1"/>
        <end position="23"/>
    </location>
</feature>
<evidence type="ECO:0000259" key="5">
    <source>
        <dbReference type="PROSITE" id="PS50010"/>
    </source>
</evidence>
<dbReference type="InterPro" id="IPR000219">
    <property type="entry name" value="DH_dom"/>
</dbReference>
<gene>
    <name evidence="6" type="ORF">TSAR_011469</name>
</gene>
<evidence type="ECO:0008006" key="8">
    <source>
        <dbReference type="Google" id="ProtNLM"/>
    </source>
</evidence>
<comment type="subcellular location">
    <subcellularLocation>
        <location evidence="1">Cytoplasm</location>
    </subcellularLocation>
</comment>
<dbReference type="InterPro" id="IPR051480">
    <property type="entry name" value="Endocytic_GEF_Adapter"/>
</dbReference>
<dbReference type="SUPFAM" id="SSF48065">
    <property type="entry name" value="DBL homology domain (DH-domain)"/>
    <property type="match status" value="1"/>
</dbReference>
<dbReference type="CDD" id="cd00160">
    <property type="entry name" value="RhoGEF"/>
    <property type="match status" value="1"/>
</dbReference>
<dbReference type="STRING" id="543379.A0A232FCW5"/>
<dbReference type="InterPro" id="IPR000008">
    <property type="entry name" value="C2_dom"/>
</dbReference>
<evidence type="ECO:0000259" key="4">
    <source>
        <dbReference type="PROSITE" id="PS50004"/>
    </source>
</evidence>
<feature type="domain" description="C2" evidence="4">
    <location>
        <begin position="413"/>
        <end position="529"/>
    </location>
</feature>